<dbReference type="CDD" id="cd07023">
    <property type="entry name" value="S49_Sppa_N_C"/>
    <property type="match status" value="1"/>
</dbReference>
<dbReference type="AlphaFoldDB" id="A0A6H2DNJ7"/>
<evidence type="ECO:0000256" key="1">
    <source>
        <dbReference type="ARBA" id="ARBA00004370"/>
    </source>
</evidence>
<accession>A0A6H2DNJ7</accession>
<dbReference type="InterPro" id="IPR047272">
    <property type="entry name" value="S49_SppA_C"/>
</dbReference>
<sequence>MQFARAAWKFLVAIKDGLVLIAMLLFFAALYAALSARPNAAAIGEGALLLNLDGVIVEEPAQIDFMTFLTGGGQSAVAEYRLRDVVRAINASAKDDRVKAIVLDLSSFLGGGQTSLANIGEALDKAKKSGKPVYAFANFYSDDAYLLASHANEIWMDPLGGIVFAGPGGNRLYYKGLIDQLGITANVYRVGTYKSAVEPYLRADQSPEAKEASQALAAVLWDSWQAQVKKARPQAIIEPYAKDPAALISAAGGDYAKIAIGQKLVDKIGDKRAFDKFVAEKVGVDEIPSPDSFKAIDYANYVAANPAEETGSPIGVITVAGEIVGGEAGPGIAASGRIAEQIYKALDEDEIKALVVRVDSPGGSVFGSEEIRLAVAEAKKKKLPVVISMGDVAASGGYWVAAAGDHIMAEPDTITGSIGIFAVLPSFEKALSKWGVTADGVQTTPLSGEPDFVGGFGDDLNTVLQAGVENGYEDFLALVAKSRGKTRDEVDTIGQGRVWDGGTARQLGLVDSFGGIEEALAEAAKRAKLGEGEYYAKYLEKPHGFRWLPIDGLPFAKTKSVPVTSMVGWIARQQKSSFANALSTARGLLASEDMKALCLECTAGFYRGEAANISWFDWLKNYSLSSAPR</sequence>
<dbReference type="EMBL" id="CP051217">
    <property type="protein sequence ID" value="QJB69563.1"/>
    <property type="molecule type" value="Genomic_DNA"/>
</dbReference>
<evidence type="ECO:0000256" key="4">
    <source>
        <dbReference type="ARBA" id="ARBA00022801"/>
    </source>
</evidence>
<dbReference type="SUPFAM" id="SSF52096">
    <property type="entry name" value="ClpP/crotonase"/>
    <property type="match status" value="2"/>
</dbReference>
<feature type="domain" description="Peptidase S49" evidence="8">
    <location>
        <begin position="378"/>
        <end position="529"/>
    </location>
</feature>
<dbReference type="NCBIfam" id="TIGR00705">
    <property type="entry name" value="SppA_67K"/>
    <property type="match status" value="1"/>
</dbReference>
<feature type="active site" description="Nucleophile" evidence="7">
    <location>
        <position position="395"/>
    </location>
</feature>
<feature type="domain" description="Peptidase S49" evidence="8">
    <location>
        <begin position="126"/>
        <end position="281"/>
    </location>
</feature>
<dbReference type="RefSeq" id="WP_168819676.1">
    <property type="nucleotide sequence ID" value="NZ_CP051217.1"/>
</dbReference>
<keyword evidence="6" id="KW-0472">Membrane</keyword>
<keyword evidence="5" id="KW-0720">Serine protease</keyword>
<dbReference type="Proteomes" id="UP000501600">
    <property type="component" value="Chromosome"/>
</dbReference>
<evidence type="ECO:0000256" key="2">
    <source>
        <dbReference type="ARBA" id="ARBA00008683"/>
    </source>
</evidence>
<proteinExistence type="inferred from homology"/>
<evidence type="ECO:0000313" key="10">
    <source>
        <dbReference type="Proteomes" id="UP000501600"/>
    </source>
</evidence>
<dbReference type="PANTHER" id="PTHR33209">
    <property type="entry name" value="PROTEASE 4"/>
    <property type="match status" value="1"/>
</dbReference>
<dbReference type="GO" id="GO:0008236">
    <property type="term" value="F:serine-type peptidase activity"/>
    <property type="evidence" value="ECO:0007669"/>
    <property type="project" value="UniProtKB-KW"/>
</dbReference>
<evidence type="ECO:0000256" key="7">
    <source>
        <dbReference type="PIRSR" id="PIRSR001217-1"/>
    </source>
</evidence>
<name>A0A6H2DNJ7_9SPHN</name>
<dbReference type="NCBIfam" id="TIGR00706">
    <property type="entry name" value="SppA_dom"/>
    <property type="match status" value="1"/>
</dbReference>
<dbReference type="InterPro" id="IPR002142">
    <property type="entry name" value="Peptidase_S49"/>
</dbReference>
<gene>
    <name evidence="9" type="primary">sppA</name>
    <name evidence="9" type="ORF">HF685_09960</name>
</gene>
<dbReference type="InterPro" id="IPR004634">
    <property type="entry name" value="Pept_S49_pIV"/>
</dbReference>
<keyword evidence="10" id="KW-1185">Reference proteome</keyword>
<evidence type="ECO:0000256" key="5">
    <source>
        <dbReference type="ARBA" id="ARBA00022825"/>
    </source>
</evidence>
<dbReference type="InterPro" id="IPR047217">
    <property type="entry name" value="S49_SppA_67K_type_N"/>
</dbReference>
<evidence type="ECO:0000313" key="9">
    <source>
        <dbReference type="EMBL" id="QJB69563.1"/>
    </source>
</evidence>
<keyword evidence="3" id="KW-0645">Protease</keyword>
<dbReference type="GO" id="GO:0006465">
    <property type="term" value="P:signal peptide processing"/>
    <property type="evidence" value="ECO:0007669"/>
    <property type="project" value="InterPro"/>
</dbReference>
<organism evidence="9 10">
    <name type="scientific">Parasphingorhabdus halotolerans</name>
    <dbReference type="NCBI Taxonomy" id="2725558"/>
    <lineage>
        <taxon>Bacteria</taxon>
        <taxon>Pseudomonadati</taxon>
        <taxon>Pseudomonadota</taxon>
        <taxon>Alphaproteobacteria</taxon>
        <taxon>Sphingomonadales</taxon>
        <taxon>Sphingomonadaceae</taxon>
        <taxon>Parasphingorhabdus</taxon>
    </lineage>
</organism>
<dbReference type="Gene3D" id="3.90.226.10">
    <property type="entry name" value="2-enoyl-CoA Hydratase, Chain A, domain 1"/>
    <property type="match status" value="2"/>
</dbReference>
<dbReference type="PIRSF" id="PIRSF001217">
    <property type="entry name" value="Protease_4_SppA"/>
    <property type="match status" value="1"/>
</dbReference>
<feature type="active site" description="Proton donor/acceptor" evidence="7">
    <location>
        <position position="194"/>
    </location>
</feature>
<dbReference type="Pfam" id="PF01343">
    <property type="entry name" value="Peptidase_S49"/>
    <property type="match status" value="2"/>
</dbReference>
<evidence type="ECO:0000256" key="6">
    <source>
        <dbReference type="ARBA" id="ARBA00023136"/>
    </source>
</evidence>
<dbReference type="Gene3D" id="6.20.330.10">
    <property type="match status" value="1"/>
</dbReference>
<dbReference type="CDD" id="cd07018">
    <property type="entry name" value="S49_SppA_67K_type"/>
    <property type="match status" value="1"/>
</dbReference>
<dbReference type="InterPro" id="IPR004635">
    <property type="entry name" value="Pept_S49_SppA"/>
</dbReference>
<dbReference type="GO" id="GO:0016020">
    <property type="term" value="C:membrane"/>
    <property type="evidence" value="ECO:0007669"/>
    <property type="project" value="UniProtKB-SubCell"/>
</dbReference>
<dbReference type="InterPro" id="IPR029045">
    <property type="entry name" value="ClpP/crotonase-like_dom_sf"/>
</dbReference>
<comment type="subcellular location">
    <subcellularLocation>
        <location evidence="1">Membrane</location>
    </subcellularLocation>
</comment>
<protein>
    <submittedName>
        <fullName evidence="9">Signal peptide peptidase SppA</fullName>
    </submittedName>
</protein>
<evidence type="ECO:0000256" key="3">
    <source>
        <dbReference type="ARBA" id="ARBA00022670"/>
    </source>
</evidence>
<reference evidence="9 10" key="1">
    <citation type="submission" date="2020-04" db="EMBL/GenBank/DDBJ databases">
        <title>Genome sequence for Sphingorhabdus sp. strain M1.</title>
        <authorList>
            <person name="Park S.-J."/>
        </authorList>
    </citation>
    <scope>NUCLEOTIDE SEQUENCE [LARGE SCALE GENOMIC DNA]</scope>
    <source>
        <strain evidence="9 10">JK6</strain>
    </source>
</reference>
<keyword evidence="4" id="KW-0378">Hydrolase</keyword>
<dbReference type="PANTHER" id="PTHR33209:SF1">
    <property type="entry name" value="PEPTIDASE S49 DOMAIN-CONTAINING PROTEIN"/>
    <property type="match status" value="1"/>
</dbReference>
<dbReference type="KEGG" id="phao:HF685_09960"/>
<evidence type="ECO:0000259" key="8">
    <source>
        <dbReference type="Pfam" id="PF01343"/>
    </source>
</evidence>
<comment type="similarity">
    <text evidence="2">Belongs to the peptidase S49 family.</text>
</comment>